<dbReference type="PROSITE" id="PS00028">
    <property type="entry name" value="ZINC_FINGER_C2H2_1"/>
    <property type="match status" value="5"/>
</dbReference>
<dbReference type="InterPro" id="IPR036236">
    <property type="entry name" value="Znf_C2H2_sf"/>
</dbReference>
<evidence type="ECO:0000256" key="5">
    <source>
        <dbReference type="PROSITE-ProRule" id="PRU00042"/>
    </source>
</evidence>
<feature type="compositionally biased region" description="Polar residues" evidence="6">
    <location>
        <begin position="553"/>
        <end position="565"/>
    </location>
</feature>
<dbReference type="InParanoid" id="A0A7M7PCG0"/>
<dbReference type="SUPFAM" id="SSF57667">
    <property type="entry name" value="beta-beta-alpha zinc fingers"/>
    <property type="match status" value="2"/>
</dbReference>
<evidence type="ECO:0000313" key="9">
    <source>
        <dbReference type="Proteomes" id="UP000007110"/>
    </source>
</evidence>
<feature type="compositionally biased region" description="Low complexity" evidence="6">
    <location>
        <begin position="566"/>
        <end position="575"/>
    </location>
</feature>
<feature type="domain" description="C2H2-type" evidence="7">
    <location>
        <begin position="624"/>
        <end position="651"/>
    </location>
</feature>
<keyword evidence="3 5" id="KW-0863">Zinc-finger</keyword>
<feature type="compositionally biased region" description="Polar residues" evidence="6">
    <location>
        <begin position="12"/>
        <end position="25"/>
    </location>
</feature>
<dbReference type="GO" id="GO:0008270">
    <property type="term" value="F:zinc ion binding"/>
    <property type="evidence" value="ECO:0007669"/>
    <property type="project" value="UniProtKB-KW"/>
</dbReference>
<evidence type="ECO:0000313" key="8">
    <source>
        <dbReference type="EnsemblMetazoa" id="XP_030848303"/>
    </source>
</evidence>
<feature type="region of interest" description="Disordered" evidence="6">
    <location>
        <begin position="672"/>
        <end position="713"/>
    </location>
</feature>
<protein>
    <recommendedName>
        <fullName evidence="7">C2H2-type domain-containing protein</fullName>
    </recommendedName>
</protein>
<evidence type="ECO:0000256" key="3">
    <source>
        <dbReference type="ARBA" id="ARBA00022771"/>
    </source>
</evidence>
<dbReference type="InterPro" id="IPR013087">
    <property type="entry name" value="Znf_C2H2_type"/>
</dbReference>
<dbReference type="GO" id="GO:0006355">
    <property type="term" value="P:regulation of DNA-templated transcription"/>
    <property type="evidence" value="ECO:0000318"/>
    <property type="project" value="GO_Central"/>
</dbReference>
<dbReference type="PROSITE" id="PS50157">
    <property type="entry name" value="ZINC_FINGER_C2H2_2"/>
    <property type="match status" value="3"/>
</dbReference>
<dbReference type="GeneID" id="100893538"/>
<dbReference type="GO" id="GO:0000981">
    <property type="term" value="F:DNA-binding transcription factor activity, RNA polymerase II-specific"/>
    <property type="evidence" value="ECO:0000318"/>
    <property type="project" value="GO_Central"/>
</dbReference>
<feature type="domain" description="C2H2-type" evidence="7">
    <location>
        <begin position="297"/>
        <end position="324"/>
    </location>
</feature>
<feature type="compositionally biased region" description="Acidic residues" evidence="6">
    <location>
        <begin position="506"/>
        <end position="518"/>
    </location>
</feature>
<accession>A0A7M7PCG0</accession>
<evidence type="ECO:0000256" key="2">
    <source>
        <dbReference type="ARBA" id="ARBA00022737"/>
    </source>
</evidence>
<dbReference type="OrthoDB" id="1405595at2759"/>
<evidence type="ECO:0000259" key="7">
    <source>
        <dbReference type="PROSITE" id="PS50157"/>
    </source>
</evidence>
<dbReference type="AlphaFoldDB" id="A0A7M7PCG0"/>
<feature type="region of interest" description="Disordered" evidence="6">
    <location>
        <begin position="506"/>
        <end position="527"/>
    </location>
</feature>
<evidence type="ECO:0000256" key="6">
    <source>
        <dbReference type="SAM" id="MobiDB-lite"/>
    </source>
</evidence>
<organism evidence="8 9">
    <name type="scientific">Strongylocentrotus purpuratus</name>
    <name type="common">Purple sea urchin</name>
    <dbReference type="NCBI Taxonomy" id="7668"/>
    <lineage>
        <taxon>Eukaryota</taxon>
        <taxon>Metazoa</taxon>
        <taxon>Echinodermata</taxon>
        <taxon>Eleutherozoa</taxon>
        <taxon>Echinozoa</taxon>
        <taxon>Echinoidea</taxon>
        <taxon>Euechinoidea</taxon>
        <taxon>Echinacea</taxon>
        <taxon>Camarodonta</taxon>
        <taxon>Echinidea</taxon>
        <taxon>Strongylocentrotidae</taxon>
        <taxon>Strongylocentrotus</taxon>
    </lineage>
</organism>
<feature type="region of interest" description="Disordered" evidence="6">
    <location>
        <begin position="821"/>
        <end position="842"/>
    </location>
</feature>
<dbReference type="GO" id="GO:0000978">
    <property type="term" value="F:RNA polymerase II cis-regulatory region sequence-specific DNA binding"/>
    <property type="evidence" value="ECO:0000318"/>
    <property type="project" value="GO_Central"/>
</dbReference>
<evidence type="ECO:0000256" key="4">
    <source>
        <dbReference type="ARBA" id="ARBA00022833"/>
    </source>
</evidence>
<feature type="compositionally biased region" description="Acidic residues" evidence="6">
    <location>
        <begin position="31"/>
        <end position="52"/>
    </location>
</feature>
<dbReference type="Proteomes" id="UP000007110">
    <property type="component" value="Unassembled WGS sequence"/>
</dbReference>
<keyword evidence="2" id="KW-0677">Repeat</keyword>
<keyword evidence="9" id="KW-1185">Reference proteome</keyword>
<evidence type="ECO:0000256" key="1">
    <source>
        <dbReference type="ARBA" id="ARBA00022723"/>
    </source>
</evidence>
<feature type="region of interest" description="Disordered" evidence="6">
    <location>
        <begin position="1"/>
        <end position="84"/>
    </location>
</feature>
<sequence>MPRGGRKKRKMSTPQKVWSKVNSRSPRNDAEENADAEDLECYTELEVEDVGDEADRVVKEEDDDDEVHRIDASWIKQEPVDEEPVDEELYIHSQEEHNGDVHVMKRKRNEEGEDDPNAKYFKTEPGDEYVPVNLQELMRNIVKTEEEDDESDDYWEEDESDVVREEDRVHMRPPIPLQKCAKCAIMFTPGSSKLPSALQNLCKKCKPNVSMSCKICGKHFEHHKLYKRHMRDCGNNRFECSVCKNRFPTERKLNYHKCVEENFMRMLRYICPICSEGFEKAKYRNHHKSLHVTVKPIKCKSCKLQFTNLSAYQEHNDTHDVSRSFICSTCYVSFDTRAEFFADQRKHKATNGDKHEIERPPDFAYVCRKCKHWYGDLTSFRSHSCIHQKECFRGDFSQASVVPRLLDFSGEASEKMIHTGTRMDFRVLKEPPKPLHVLYPVKGPLLLPKPIPPVEVTVPPPVDKEGQDVVLDSAYTCQLCQVSFKNSLALGFHSCLVQHNAFLDDDGEDEEEESDEPGDYGPFQGQSGDGAIRIKLTSGLKTLNFSDVMSQAEPNQATNQTNHIPTSSGTNGNQTNSNFKQSHRCLLCSTVVRHNFEPMLGKESARYLCPRCMKNAAKEKNCVFKCSKCGQTFPTWSRLHMHLPWHKEKTGEEGVFKEPHLACKYLPPRQEEASIPSSSKHSPSVSEVVSEPGSVRTEHTVAARRQPQESVPANVTNSDITLLSALLKEPVNPLRSQNKTTSNDTEAAHQEVKSRLRKKLADKSIHVRIAPKLPTANSLVGNQLVINAPLISPKNLGGGTVSNQDDSLFSQITRGMFPPVVDSTSKDLAKNEKEPSADPENSLNVQEYRHQGMRVKITKDGPRKTVQLLPDEPQVHVQPKTATGALLSPGQSAVSTSIPVGPLHVSLHL</sequence>
<dbReference type="RefSeq" id="XP_030848303.1">
    <property type="nucleotide sequence ID" value="XM_030992443.1"/>
</dbReference>
<dbReference type="EnsemblMetazoa" id="XM_030992443">
    <property type="protein sequence ID" value="XP_030848303"/>
    <property type="gene ID" value="LOC100893538"/>
</dbReference>
<dbReference type="SMART" id="SM00355">
    <property type="entry name" value="ZnF_C2H2"/>
    <property type="match status" value="8"/>
</dbReference>
<feature type="compositionally biased region" description="Low complexity" evidence="6">
    <location>
        <begin position="673"/>
        <end position="695"/>
    </location>
</feature>
<feature type="region of interest" description="Disordered" evidence="6">
    <location>
        <begin position="553"/>
        <end position="575"/>
    </location>
</feature>
<feature type="compositionally biased region" description="Basic and acidic residues" evidence="6">
    <location>
        <begin position="824"/>
        <end position="836"/>
    </location>
</feature>
<dbReference type="PANTHER" id="PTHR24379:SF127">
    <property type="entry name" value="BLOODY FINGERS-RELATED"/>
    <property type="match status" value="1"/>
</dbReference>
<feature type="domain" description="C2H2-type" evidence="7">
    <location>
        <begin position="269"/>
        <end position="296"/>
    </location>
</feature>
<dbReference type="OMA" id="CYTELEV"/>
<keyword evidence="1" id="KW-0479">Metal-binding</keyword>
<dbReference type="KEGG" id="spu:100893538"/>
<reference evidence="8" key="2">
    <citation type="submission" date="2021-01" db="UniProtKB">
        <authorList>
            <consortium name="EnsemblMetazoa"/>
        </authorList>
    </citation>
    <scope>IDENTIFICATION</scope>
</reference>
<reference evidence="9" key="1">
    <citation type="submission" date="2015-02" db="EMBL/GenBank/DDBJ databases">
        <title>Genome sequencing for Strongylocentrotus purpuratus.</title>
        <authorList>
            <person name="Murali S."/>
            <person name="Liu Y."/>
            <person name="Vee V."/>
            <person name="English A."/>
            <person name="Wang M."/>
            <person name="Skinner E."/>
            <person name="Han Y."/>
            <person name="Muzny D.M."/>
            <person name="Worley K.C."/>
            <person name="Gibbs R.A."/>
        </authorList>
    </citation>
    <scope>NUCLEOTIDE SEQUENCE</scope>
</reference>
<name>A0A7M7PCG0_STRPU</name>
<feature type="compositionally biased region" description="Basic residues" evidence="6">
    <location>
        <begin position="1"/>
        <end position="11"/>
    </location>
</feature>
<keyword evidence="4" id="KW-0862">Zinc</keyword>
<proteinExistence type="predicted"/>
<dbReference type="Gene3D" id="3.30.160.60">
    <property type="entry name" value="Classic Zinc Finger"/>
    <property type="match status" value="2"/>
</dbReference>
<dbReference type="PANTHER" id="PTHR24379">
    <property type="entry name" value="KRAB AND ZINC FINGER DOMAIN-CONTAINING"/>
    <property type="match status" value="1"/>
</dbReference>